<evidence type="ECO:0000256" key="1">
    <source>
        <dbReference type="ARBA" id="ARBA00007219"/>
    </source>
</evidence>
<feature type="region of interest" description="Disordered" evidence="5">
    <location>
        <begin position="1"/>
        <end position="21"/>
    </location>
</feature>
<dbReference type="HOGENOM" id="CLU_016588_0_0_1"/>
<dbReference type="FunCoup" id="F6Y444">
    <property type="interactions" value="888"/>
</dbReference>
<dbReference type="OMA" id="YERQEAP"/>
<sequence>KVGANFDQDGNEREVETKEDEEQEVKLNEIVDLLVAAGYFRARIKGLSSFDKVVGGMTWSISNCSFDVDVDLLFQENSTIGQKISLTEKIVSVLPKMNCPYQIEPHQIQGQDFKSIFPVIQWLVKKVIETREESGDHIRSYSISQFQKHYKTPEDLVLEEKKDQMLDAVRTLRNVYRPVRKYKIKDKSALVTEEAITSATLLEYGQRRLTNFSRSSNRRKKSKEDGEDKVKSGEGKSEELQEDEEEMIQIAQEKTLQDLMGDMSAMSGKEIEGKLATRIIGSIVEMQSSEIHEVSNMFKQKNKEMRKTLAVKTVTPRDLHKTKMEALESQLKVKQDEMKLVKREFQEIKQKEEEVQKKLDAAAIIDEKIEEVKHLEKNADEATVEMLRSLVMMNEQLKRQEAMFKAHCKEEAMNMKEEIKHLQARSEEVASVDDENESVVMMQLKGDQNKLAKMRLLLASKNRLAATLARKIDEVPTRAELTQYQKRFVELYDQISLTHKETKQFYTMYNTLEDSRRYLEKEVDLLDSIYDNFSAAKQSPDNMQQYLKQFEKIVEGVKGNKIKVEKKRQEEKMKRNVLHDRYTELVEKHREYVKTIQSFQEECRKNEILSLNTLEGNSR</sequence>
<feature type="domain" description="CCDC93 N-terminal" evidence="7">
    <location>
        <begin position="22"/>
        <end position="129"/>
    </location>
</feature>
<evidence type="ECO:0000313" key="9">
    <source>
        <dbReference type="Proteomes" id="UP000008144"/>
    </source>
</evidence>
<organism evidence="8 9">
    <name type="scientific">Ciona intestinalis</name>
    <name type="common">Transparent sea squirt</name>
    <name type="synonym">Ascidia intestinalis</name>
    <dbReference type="NCBI Taxonomy" id="7719"/>
    <lineage>
        <taxon>Eukaryota</taxon>
        <taxon>Metazoa</taxon>
        <taxon>Chordata</taxon>
        <taxon>Tunicata</taxon>
        <taxon>Ascidiacea</taxon>
        <taxon>Phlebobranchia</taxon>
        <taxon>Cionidae</taxon>
        <taxon>Ciona</taxon>
    </lineage>
</organism>
<keyword evidence="3 4" id="KW-0175">Coiled coil</keyword>
<evidence type="ECO:0000313" key="8">
    <source>
        <dbReference type="Ensembl" id="ENSCINP00000011459.3"/>
    </source>
</evidence>
<reference evidence="8" key="3">
    <citation type="submission" date="2025-08" db="UniProtKB">
        <authorList>
            <consortium name="Ensembl"/>
        </authorList>
    </citation>
    <scope>IDENTIFICATION</scope>
</reference>
<reference evidence="8" key="2">
    <citation type="journal article" date="2008" name="Genome Biol.">
        <title>Improved genome assembly and evidence-based global gene model set for the chordate Ciona intestinalis: new insight into intron and operon populations.</title>
        <authorList>
            <person name="Satou Y."/>
            <person name="Mineta K."/>
            <person name="Ogasawara M."/>
            <person name="Sasakura Y."/>
            <person name="Shoguchi E."/>
            <person name="Ueno K."/>
            <person name="Yamada L."/>
            <person name="Matsumoto J."/>
            <person name="Wasserscheid J."/>
            <person name="Dewar K."/>
            <person name="Wiley G.B."/>
            <person name="Macmil S.L."/>
            <person name="Roe B.A."/>
            <person name="Zeller R.W."/>
            <person name="Hastings K.E."/>
            <person name="Lemaire P."/>
            <person name="Lindquist E."/>
            <person name="Endo T."/>
            <person name="Hotta K."/>
            <person name="Inaba K."/>
        </authorList>
    </citation>
    <scope>NUCLEOTIDE SEQUENCE [LARGE SCALE GENOMIC DNA]</scope>
    <source>
        <strain evidence="8">wild type</strain>
    </source>
</reference>
<comment type="similarity">
    <text evidence="1">Belongs to the CCDC93 family.</text>
</comment>
<dbReference type="InterPro" id="IPR019159">
    <property type="entry name" value="CCDC93_CC"/>
</dbReference>
<dbReference type="Proteomes" id="UP000008144">
    <property type="component" value="Chromosome 10"/>
</dbReference>
<proteinExistence type="inferred from homology"/>
<dbReference type="Pfam" id="PF21673">
    <property type="entry name" value="CCDC93_N"/>
    <property type="match status" value="1"/>
</dbReference>
<dbReference type="EMBL" id="EAAA01000536">
    <property type="status" value="NOT_ANNOTATED_CDS"/>
    <property type="molecule type" value="Genomic_DNA"/>
</dbReference>
<feature type="compositionally biased region" description="Basic and acidic residues" evidence="5">
    <location>
        <begin position="222"/>
        <end position="239"/>
    </location>
</feature>
<feature type="domain" description="CCDC93 coiled-coil" evidence="6">
    <location>
        <begin position="174"/>
        <end position="610"/>
    </location>
</feature>
<dbReference type="PANTHER" id="PTHR16441:SF0">
    <property type="entry name" value="COILED-COIL DOMAIN-CONTAINING PROTEIN 93"/>
    <property type="match status" value="1"/>
</dbReference>
<keyword evidence="9" id="KW-1185">Reference proteome</keyword>
<evidence type="ECO:0000256" key="3">
    <source>
        <dbReference type="ARBA" id="ARBA00023054"/>
    </source>
</evidence>
<reference evidence="9" key="1">
    <citation type="journal article" date="2002" name="Science">
        <title>The draft genome of Ciona intestinalis: insights into chordate and vertebrate origins.</title>
        <authorList>
            <person name="Dehal P."/>
            <person name="Satou Y."/>
            <person name="Campbell R.K."/>
            <person name="Chapman J."/>
            <person name="Degnan B."/>
            <person name="De Tomaso A."/>
            <person name="Davidson B."/>
            <person name="Di Gregorio A."/>
            <person name="Gelpke M."/>
            <person name="Goodstein D.M."/>
            <person name="Harafuji N."/>
            <person name="Hastings K.E."/>
            <person name="Ho I."/>
            <person name="Hotta K."/>
            <person name="Huang W."/>
            <person name="Kawashima T."/>
            <person name="Lemaire P."/>
            <person name="Martinez D."/>
            <person name="Meinertzhagen I.A."/>
            <person name="Necula S."/>
            <person name="Nonaka M."/>
            <person name="Putnam N."/>
            <person name="Rash S."/>
            <person name="Saiga H."/>
            <person name="Satake M."/>
            <person name="Terry A."/>
            <person name="Yamada L."/>
            <person name="Wang H.G."/>
            <person name="Awazu S."/>
            <person name="Azumi K."/>
            <person name="Boore J."/>
            <person name="Branno M."/>
            <person name="Chin-Bow S."/>
            <person name="DeSantis R."/>
            <person name="Doyle S."/>
            <person name="Francino P."/>
            <person name="Keys D.N."/>
            <person name="Haga S."/>
            <person name="Hayashi H."/>
            <person name="Hino K."/>
            <person name="Imai K.S."/>
            <person name="Inaba K."/>
            <person name="Kano S."/>
            <person name="Kobayashi K."/>
            <person name="Kobayashi M."/>
            <person name="Lee B.I."/>
            <person name="Makabe K.W."/>
            <person name="Manohar C."/>
            <person name="Matassi G."/>
            <person name="Medina M."/>
            <person name="Mochizuki Y."/>
            <person name="Mount S."/>
            <person name="Morishita T."/>
            <person name="Miura S."/>
            <person name="Nakayama A."/>
            <person name="Nishizaka S."/>
            <person name="Nomoto H."/>
            <person name="Ohta F."/>
            <person name="Oishi K."/>
            <person name="Rigoutsos I."/>
            <person name="Sano M."/>
            <person name="Sasaki A."/>
            <person name="Sasakura Y."/>
            <person name="Shoguchi E."/>
            <person name="Shin-i T."/>
            <person name="Spagnuolo A."/>
            <person name="Stainier D."/>
            <person name="Suzuki M.M."/>
            <person name="Tassy O."/>
            <person name="Takatori N."/>
            <person name="Tokuoka M."/>
            <person name="Yagi K."/>
            <person name="Yoshizaki F."/>
            <person name="Wada S."/>
            <person name="Zhang C."/>
            <person name="Hyatt P.D."/>
            <person name="Larimer F."/>
            <person name="Detter C."/>
            <person name="Doggett N."/>
            <person name="Glavina T."/>
            <person name="Hawkins T."/>
            <person name="Richardson P."/>
            <person name="Lucas S."/>
            <person name="Kohara Y."/>
            <person name="Levine M."/>
            <person name="Satoh N."/>
            <person name="Rokhsar D.S."/>
        </authorList>
    </citation>
    <scope>NUCLEOTIDE SEQUENCE [LARGE SCALE GENOMIC DNA]</scope>
</reference>
<evidence type="ECO:0000256" key="2">
    <source>
        <dbReference type="ARBA" id="ARBA00016765"/>
    </source>
</evidence>
<dbReference type="GeneTree" id="ENSGT00390000011294"/>
<protein>
    <recommendedName>
        <fullName evidence="2">Coiled-coil domain-containing protein 93</fullName>
    </recommendedName>
</protein>
<evidence type="ECO:0000259" key="6">
    <source>
        <dbReference type="Pfam" id="PF09762"/>
    </source>
</evidence>
<reference evidence="8" key="4">
    <citation type="submission" date="2025-09" db="UniProtKB">
        <authorList>
            <consortium name="Ensembl"/>
        </authorList>
    </citation>
    <scope>IDENTIFICATION</scope>
</reference>
<dbReference type="Pfam" id="PF09762">
    <property type="entry name" value="CCDC93_CC"/>
    <property type="match status" value="1"/>
</dbReference>
<dbReference type="GO" id="GO:0006893">
    <property type="term" value="P:Golgi to plasma membrane transport"/>
    <property type="evidence" value="ECO:0000318"/>
    <property type="project" value="GO_Central"/>
</dbReference>
<dbReference type="AlphaFoldDB" id="F6Y444"/>
<dbReference type="Ensembl" id="ENSCINT00000011459.3">
    <property type="protein sequence ID" value="ENSCINP00000011459.3"/>
    <property type="gene ID" value="ENSCING00000005531.3"/>
</dbReference>
<dbReference type="InParanoid" id="F6Y444"/>
<dbReference type="STRING" id="7719.ENSCINP00000011459"/>
<feature type="region of interest" description="Disordered" evidence="5">
    <location>
        <begin position="213"/>
        <end position="243"/>
    </location>
</feature>
<evidence type="ECO:0000259" key="7">
    <source>
        <dbReference type="Pfam" id="PF21673"/>
    </source>
</evidence>
<dbReference type="InterPro" id="IPR048747">
    <property type="entry name" value="CCDC93_N"/>
</dbReference>
<accession>F6Y444</accession>
<name>F6Y444_CIOIN</name>
<evidence type="ECO:0000256" key="4">
    <source>
        <dbReference type="SAM" id="Coils"/>
    </source>
</evidence>
<dbReference type="PANTHER" id="PTHR16441">
    <property type="entry name" value="FIDIPIDINE"/>
    <property type="match status" value="1"/>
</dbReference>
<dbReference type="InterPro" id="IPR039116">
    <property type="entry name" value="CCDC93"/>
</dbReference>
<evidence type="ECO:0000256" key="5">
    <source>
        <dbReference type="SAM" id="MobiDB-lite"/>
    </source>
</evidence>
<feature type="coiled-coil region" evidence="4">
    <location>
        <begin position="317"/>
        <end position="425"/>
    </location>
</feature>